<reference evidence="1 2" key="1">
    <citation type="submission" date="2013-09" db="EMBL/GenBank/DDBJ databases">
        <title>High correlation between genotypes and phenotypes of environmental bacteria Comamonas testosteroni strains.</title>
        <authorList>
            <person name="Liu L."/>
            <person name="Zhu W."/>
            <person name="Xia X."/>
            <person name="Xu B."/>
            <person name="Luo M."/>
            <person name="Wang G."/>
        </authorList>
    </citation>
    <scope>NUCLEOTIDE SEQUENCE [LARGE SCALE GENOMIC DNA]</scope>
    <source>
        <strain evidence="1 2">JL14</strain>
    </source>
</reference>
<name>A0A0E3BKU0_9BURK</name>
<proteinExistence type="predicted"/>
<sequence>MNCAADFDALSDYDKAGLSLNAILRCVSRGRVRKVDYEPMMYAVELAAKAVIAAMPRMPPEECDEPDLIDLADFIDYYGDGLRNDEAFARHAAWLAQRQQGDGQGKREGC</sequence>
<dbReference type="Proteomes" id="UP000029567">
    <property type="component" value="Unassembled WGS sequence"/>
</dbReference>
<accession>A0A0E3BKU0</accession>
<evidence type="ECO:0000313" key="1">
    <source>
        <dbReference type="EMBL" id="KGG95557.1"/>
    </source>
</evidence>
<gene>
    <name evidence="1" type="ORF">P245_06405</name>
</gene>
<dbReference type="AlphaFoldDB" id="A0A0E3BKU0"/>
<protein>
    <submittedName>
        <fullName evidence="1">Uncharacterized protein</fullName>
    </submittedName>
</protein>
<dbReference type="EMBL" id="AWTN01000056">
    <property type="protein sequence ID" value="KGG95557.1"/>
    <property type="molecule type" value="Genomic_DNA"/>
</dbReference>
<organism evidence="1 2">
    <name type="scientific">Comamonas thiooxydans</name>
    <dbReference type="NCBI Taxonomy" id="363952"/>
    <lineage>
        <taxon>Bacteria</taxon>
        <taxon>Pseudomonadati</taxon>
        <taxon>Pseudomonadota</taxon>
        <taxon>Betaproteobacteria</taxon>
        <taxon>Burkholderiales</taxon>
        <taxon>Comamonadaceae</taxon>
        <taxon>Comamonas</taxon>
    </lineage>
</organism>
<comment type="caution">
    <text evidence="1">The sequence shown here is derived from an EMBL/GenBank/DDBJ whole genome shotgun (WGS) entry which is preliminary data.</text>
</comment>
<dbReference type="RefSeq" id="WP_034378143.1">
    <property type="nucleotide sequence ID" value="NZ_AWTN01000056.1"/>
</dbReference>
<evidence type="ECO:0000313" key="2">
    <source>
        <dbReference type="Proteomes" id="UP000029567"/>
    </source>
</evidence>